<dbReference type="Gene3D" id="2.160.20.10">
    <property type="entry name" value="Single-stranded right-handed beta-helix, Pectin lyase-like"/>
    <property type="match status" value="1"/>
</dbReference>
<comment type="caution">
    <text evidence="2">The sequence shown here is derived from an EMBL/GenBank/DDBJ whole genome shotgun (WGS) entry which is preliminary data.</text>
</comment>
<evidence type="ECO:0000256" key="1">
    <source>
        <dbReference type="SAM" id="SignalP"/>
    </source>
</evidence>
<evidence type="ECO:0008006" key="4">
    <source>
        <dbReference type="Google" id="ProtNLM"/>
    </source>
</evidence>
<keyword evidence="1" id="KW-0732">Signal</keyword>
<accession>A0ABP3U2L3</accession>
<feature type="chain" id="PRO_5046970685" description="Right handed beta helix domain-containing protein" evidence="1">
    <location>
        <begin position="31"/>
        <end position="327"/>
    </location>
</feature>
<name>A0ABP3U2L3_9GAMM</name>
<evidence type="ECO:0000313" key="3">
    <source>
        <dbReference type="Proteomes" id="UP001501523"/>
    </source>
</evidence>
<feature type="signal peptide" evidence="1">
    <location>
        <begin position="1"/>
        <end position="30"/>
    </location>
</feature>
<proteinExistence type="predicted"/>
<dbReference type="InterPro" id="IPR011050">
    <property type="entry name" value="Pectin_lyase_fold/virulence"/>
</dbReference>
<reference evidence="3" key="1">
    <citation type="journal article" date="2019" name="Int. J. Syst. Evol. Microbiol.">
        <title>The Global Catalogue of Microorganisms (GCM) 10K type strain sequencing project: providing services to taxonomists for standard genome sequencing and annotation.</title>
        <authorList>
            <consortium name="The Broad Institute Genomics Platform"/>
            <consortium name="The Broad Institute Genome Sequencing Center for Infectious Disease"/>
            <person name="Wu L."/>
            <person name="Ma J."/>
        </authorList>
    </citation>
    <scope>NUCLEOTIDE SEQUENCE [LARGE SCALE GENOMIC DNA]</scope>
    <source>
        <strain evidence="3">JCM 15421</strain>
    </source>
</reference>
<evidence type="ECO:0000313" key="2">
    <source>
        <dbReference type="EMBL" id="GAA0721886.1"/>
    </source>
</evidence>
<organism evidence="2 3">
    <name type="scientific">Dokdonella soli</name>
    <dbReference type="NCBI Taxonomy" id="529810"/>
    <lineage>
        <taxon>Bacteria</taxon>
        <taxon>Pseudomonadati</taxon>
        <taxon>Pseudomonadota</taxon>
        <taxon>Gammaproteobacteria</taxon>
        <taxon>Lysobacterales</taxon>
        <taxon>Rhodanobacteraceae</taxon>
        <taxon>Dokdonella</taxon>
    </lineage>
</organism>
<dbReference type="EMBL" id="BAAAEU010000024">
    <property type="protein sequence ID" value="GAA0721886.1"/>
    <property type="molecule type" value="Genomic_DNA"/>
</dbReference>
<gene>
    <name evidence="2" type="ORF">GCM10009105_32600</name>
</gene>
<dbReference type="Proteomes" id="UP001501523">
    <property type="component" value="Unassembled WGS sequence"/>
</dbReference>
<protein>
    <recommendedName>
        <fullName evidence="4">Right handed beta helix domain-containing protein</fullName>
    </recommendedName>
</protein>
<dbReference type="SUPFAM" id="SSF51126">
    <property type="entry name" value="Pectin lyase-like"/>
    <property type="match status" value="1"/>
</dbReference>
<keyword evidence="3" id="KW-1185">Reference proteome</keyword>
<dbReference type="InterPro" id="IPR012334">
    <property type="entry name" value="Pectin_lyas_fold"/>
</dbReference>
<sequence>MVMKCVQTRPSAWRSIALFVLTASTASVHAGSNDGHAPHPLHGIGTGAAVRAPQADTIFLDGFEWPNAGTTGAPRGLALTNQSAPMNTGLVIAVDNTVVDAINLSGWIDVQANNVVIQNSIITSNNWWGIKYESGYTGLKVVRNTITSVAGLGPDNGGYDYGVSPLGNGSMEVAYNDISGFKDAVDVATGNVHDNYMHDLSQFTGAHTQDVYVWCGGSGVTLLHNTMLNQTAQVYSTAALYVAPDCGSQNNVTVQNNWLAGGSLVLYGGGSTATDIRVLDNAFSTAIWSPDGGFNGTVGYWSGGNSGNVWSGNFWGDGPNVGQPVTP</sequence>